<dbReference type="RefSeq" id="WP_013330177.1">
    <property type="nucleotide sequence ID" value="NC_014507.1"/>
</dbReference>
<dbReference type="KEGG" id="mpi:Mpet_2252"/>
<evidence type="ECO:0000313" key="2">
    <source>
        <dbReference type="Proteomes" id="UP000006565"/>
    </source>
</evidence>
<name>E1RKR1_METP4</name>
<reference evidence="1 2" key="1">
    <citation type="journal article" date="2010" name="Stand. Genomic Sci.">
        <title>Complete genome sequence of Methanoplanus petrolearius type strain (SEBR 4847).</title>
        <authorList>
            <person name="Brambilla E."/>
            <person name="Djao O.D."/>
            <person name="Daligault H."/>
            <person name="Lapidus A."/>
            <person name="Lucas S."/>
            <person name="Hammon N."/>
            <person name="Nolan M."/>
            <person name="Tice H."/>
            <person name="Cheng J.F."/>
            <person name="Han C."/>
            <person name="Tapia R."/>
            <person name="Goodwin L."/>
            <person name="Pitluck S."/>
            <person name="Liolios K."/>
            <person name="Ivanova N."/>
            <person name="Mavromatis K."/>
            <person name="Mikhailova N."/>
            <person name="Pati A."/>
            <person name="Chen A."/>
            <person name="Palaniappan K."/>
            <person name="Land M."/>
            <person name="Hauser L."/>
            <person name="Chang Y.J."/>
            <person name="Jeffries C.D."/>
            <person name="Rohde M."/>
            <person name="Spring S."/>
            <person name="Sikorski J."/>
            <person name="Goker M."/>
            <person name="Woyke T."/>
            <person name="Bristow J."/>
            <person name="Eisen J.A."/>
            <person name="Markowitz V."/>
            <person name="Hugenholtz P."/>
            <person name="Kyrpides N.C."/>
            <person name="Klenk H.P."/>
        </authorList>
    </citation>
    <scope>NUCLEOTIDE SEQUENCE [LARGE SCALE GENOMIC DNA]</scope>
    <source>
        <strain evidence="2">DSM 11571 / OCM 486 / SEBR 4847</strain>
    </source>
</reference>
<dbReference type="AlphaFoldDB" id="E1RKR1"/>
<keyword evidence="2" id="KW-1185">Reference proteome</keyword>
<accession>E1RKR1</accession>
<dbReference type="GeneID" id="9744737"/>
<dbReference type="EMBL" id="CP002117">
    <property type="protein sequence ID" value="ADN37000.1"/>
    <property type="molecule type" value="Genomic_DNA"/>
</dbReference>
<dbReference type="Proteomes" id="UP000006565">
    <property type="component" value="Chromosome"/>
</dbReference>
<sequence length="181" mass="20650">MEYFKSLINRKFKDVVGTRYKDVLKDYREFLLTEDEIVICNFRKVLMPLDIFVKGASEDLYDLLTAFDGIEINLVYITDSDVVSIISDVLGEDTAGVYQARKEEYGTKLLEKISGELEGRGMAVNRRQYSGHKWDDVEIMSENYDLVAISKCYGGGRGDENEISPVAQRLVQQMSVSTILY</sequence>
<gene>
    <name evidence="1" type="ordered locus">Mpet_2252</name>
</gene>
<evidence type="ECO:0000313" key="1">
    <source>
        <dbReference type="EMBL" id="ADN37000.1"/>
    </source>
</evidence>
<evidence type="ECO:0008006" key="3">
    <source>
        <dbReference type="Google" id="ProtNLM"/>
    </source>
</evidence>
<organism evidence="1 2">
    <name type="scientific">Methanolacinia petrolearia (strain DSM 11571 / OCM 486 / SEBR 4847)</name>
    <name type="common">Methanoplanus petrolearius</name>
    <dbReference type="NCBI Taxonomy" id="679926"/>
    <lineage>
        <taxon>Archaea</taxon>
        <taxon>Methanobacteriati</taxon>
        <taxon>Methanobacteriota</taxon>
        <taxon>Stenosarchaea group</taxon>
        <taxon>Methanomicrobia</taxon>
        <taxon>Methanomicrobiales</taxon>
        <taxon>Methanomicrobiaceae</taxon>
        <taxon>Methanolacinia</taxon>
    </lineage>
</organism>
<dbReference type="STRING" id="679926.Mpet_2252"/>
<dbReference type="eggNOG" id="arCOG05882">
    <property type="taxonomic scope" value="Archaea"/>
</dbReference>
<proteinExistence type="predicted"/>
<dbReference type="HOGENOM" id="CLU_1485956_0_0_2"/>
<protein>
    <recommendedName>
        <fullName evidence="3">UspA domain protein</fullName>
    </recommendedName>
</protein>
<dbReference type="OrthoDB" id="105894at2157"/>